<keyword evidence="1" id="KW-0805">Transcription regulation</keyword>
<organism evidence="5 6">
    <name type="scientific">Periweissella ghanensis</name>
    <dbReference type="NCBI Taxonomy" id="467997"/>
    <lineage>
        <taxon>Bacteria</taxon>
        <taxon>Bacillati</taxon>
        <taxon>Bacillota</taxon>
        <taxon>Bacilli</taxon>
        <taxon>Lactobacillales</taxon>
        <taxon>Lactobacillaceae</taxon>
        <taxon>Periweissella</taxon>
    </lineage>
</organism>
<dbReference type="SUPFAM" id="SSF46689">
    <property type="entry name" value="Homeodomain-like"/>
    <property type="match status" value="1"/>
</dbReference>
<evidence type="ECO:0000313" key="6">
    <source>
        <dbReference type="Proteomes" id="UP000789719"/>
    </source>
</evidence>
<evidence type="ECO:0000313" key="5">
    <source>
        <dbReference type="EMBL" id="CAH0417629.1"/>
    </source>
</evidence>
<evidence type="ECO:0000256" key="2">
    <source>
        <dbReference type="ARBA" id="ARBA00023125"/>
    </source>
</evidence>
<dbReference type="Gene3D" id="1.10.10.60">
    <property type="entry name" value="Homeodomain-like"/>
    <property type="match status" value="1"/>
</dbReference>
<evidence type="ECO:0000259" key="4">
    <source>
        <dbReference type="Pfam" id="PF00440"/>
    </source>
</evidence>
<evidence type="ECO:0000256" key="3">
    <source>
        <dbReference type="ARBA" id="ARBA00023163"/>
    </source>
</evidence>
<keyword evidence="6" id="KW-1185">Reference proteome</keyword>
<dbReference type="PANTHER" id="PTHR47506">
    <property type="entry name" value="TRANSCRIPTIONAL REGULATORY PROTEIN"/>
    <property type="match status" value="1"/>
</dbReference>
<comment type="caution">
    <text evidence="5">The sequence shown here is derived from an EMBL/GenBank/DDBJ whole genome shotgun (WGS) entry which is preliminary data.</text>
</comment>
<feature type="domain" description="HTH tetR-type" evidence="4">
    <location>
        <begin position="21"/>
        <end position="60"/>
    </location>
</feature>
<reference evidence="5 6" key="1">
    <citation type="submission" date="2021-11" db="EMBL/GenBank/DDBJ databases">
        <authorList>
            <person name="Depoorter E."/>
        </authorList>
    </citation>
    <scope>NUCLEOTIDE SEQUENCE [LARGE SCALE GENOMIC DNA]</scope>
    <source>
        <strain evidence="5 6">LMG 24286</strain>
    </source>
</reference>
<sequence length="126" mass="13950">MGMGRNRKFDPTVVLHDIGWLFIKNGYNGTSLDDIVKATGLLRGSLYSTFGSKLGMFIAAFELSLHEEDTQLKWGLLLIAMLEVAPQSTKVAQMIQTWYATNQTPDIEAQIGHALLRHSGIITKGE</sequence>
<dbReference type="InterPro" id="IPR009057">
    <property type="entry name" value="Homeodomain-like_sf"/>
</dbReference>
<accession>A0ABM8Z885</accession>
<keyword evidence="2" id="KW-0238">DNA-binding</keyword>
<dbReference type="PANTHER" id="PTHR47506:SF1">
    <property type="entry name" value="HTH-TYPE TRANSCRIPTIONAL REGULATOR YJDC"/>
    <property type="match status" value="1"/>
</dbReference>
<keyword evidence="3" id="KW-0804">Transcription</keyword>
<dbReference type="Proteomes" id="UP000789719">
    <property type="component" value="Unassembled WGS sequence"/>
</dbReference>
<dbReference type="Pfam" id="PF00440">
    <property type="entry name" value="TetR_N"/>
    <property type="match status" value="1"/>
</dbReference>
<protein>
    <recommendedName>
        <fullName evidence="4">HTH tetR-type domain-containing protein</fullName>
    </recommendedName>
</protein>
<proteinExistence type="predicted"/>
<gene>
    <name evidence="5" type="ORF">WGH24286_00041</name>
</gene>
<dbReference type="InterPro" id="IPR001647">
    <property type="entry name" value="HTH_TetR"/>
</dbReference>
<name>A0ABM8Z885_9LACO</name>
<dbReference type="EMBL" id="CAKKNT010000001">
    <property type="protein sequence ID" value="CAH0417629.1"/>
    <property type="molecule type" value="Genomic_DNA"/>
</dbReference>
<evidence type="ECO:0000256" key="1">
    <source>
        <dbReference type="ARBA" id="ARBA00023015"/>
    </source>
</evidence>